<keyword evidence="3" id="KW-0808">Transferase</keyword>
<evidence type="ECO:0000256" key="7">
    <source>
        <dbReference type="ARBA" id="ARBA00047899"/>
    </source>
</evidence>
<dbReference type="SUPFAM" id="SSF56112">
    <property type="entry name" value="Protein kinase-like (PK-like)"/>
    <property type="match status" value="1"/>
</dbReference>
<sequence>MGSAPSPDPDFFCARPGLKLKDRYEVLRKLGSGVCSSTWLISDSKAEYGGKYLAAKILSLDATQQHRTGVMRELEFLETIRKQDDIDSLPVLYDDIEIQGPRGSHLCFLMDLLSSDVSSFRRNAPNRALKPYIVKNIIAQVLEALVQLHA</sequence>
<dbReference type="InterPro" id="IPR000719">
    <property type="entry name" value="Prot_kinase_dom"/>
</dbReference>
<evidence type="ECO:0000256" key="6">
    <source>
        <dbReference type="ARBA" id="ARBA00022840"/>
    </source>
</evidence>
<evidence type="ECO:0000256" key="8">
    <source>
        <dbReference type="ARBA" id="ARBA00048679"/>
    </source>
</evidence>
<dbReference type="GO" id="GO:0004674">
    <property type="term" value="F:protein serine/threonine kinase activity"/>
    <property type="evidence" value="ECO:0007669"/>
    <property type="project" value="UniProtKB-KW"/>
</dbReference>
<feature type="domain" description="Protein kinase" evidence="9">
    <location>
        <begin position="24"/>
        <end position="150"/>
    </location>
</feature>
<keyword evidence="5" id="KW-0418">Kinase</keyword>
<dbReference type="Gene3D" id="3.30.200.20">
    <property type="entry name" value="Phosphorylase Kinase, domain 1"/>
    <property type="match status" value="1"/>
</dbReference>
<evidence type="ECO:0000256" key="5">
    <source>
        <dbReference type="ARBA" id="ARBA00022777"/>
    </source>
</evidence>
<reference evidence="11" key="1">
    <citation type="journal article" date="2014" name="Proc. Natl. Acad. Sci. U.S.A.">
        <title>Extensive sampling of basidiomycete genomes demonstrates inadequacy of the white-rot/brown-rot paradigm for wood decay fungi.</title>
        <authorList>
            <person name="Riley R."/>
            <person name="Salamov A.A."/>
            <person name="Brown D.W."/>
            <person name="Nagy L.G."/>
            <person name="Floudas D."/>
            <person name="Held B.W."/>
            <person name="Levasseur A."/>
            <person name="Lombard V."/>
            <person name="Morin E."/>
            <person name="Otillar R."/>
            <person name="Lindquist E.A."/>
            <person name="Sun H."/>
            <person name="LaButti K.M."/>
            <person name="Schmutz J."/>
            <person name="Jabbour D."/>
            <person name="Luo H."/>
            <person name="Baker S.E."/>
            <person name="Pisabarro A.G."/>
            <person name="Walton J.D."/>
            <person name="Blanchette R.A."/>
            <person name="Henrissat B."/>
            <person name="Martin F."/>
            <person name="Cullen D."/>
            <person name="Hibbett D.S."/>
            <person name="Grigoriev I.V."/>
        </authorList>
    </citation>
    <scope>NUCLEOTIDE SEQUENCE [LARGE SCALE GENOMIC DNA]</scope>
    <source>
        <strain evidence="11">CBS 339.88</strain>
    </source>
</reference>
<dbReference type="PANTHER" id="PTHR47634">
    <property type="entry name" value="PROTEIN KINASE DOMAIN-CONTAINING PROTEIN-RELATED"/>
    <property type="match status" value="1"/>
</dbReference>
<protein>
    <recommendedName>
        <fullName evidence="1">non-specific serine/threonine protein kinase</fullName>
        <ecNumber evidence="1">2.7.11.1</ecNumber>
    </recommendedName>
</protein>
<dbReference type="GO" id="GO:0000245">
    <property type="term" value="P:spliceosomal complex assembly"/>
    <property type="evidence" value="ECO:0007669"/>
    <property type="project" value="TreeGrafter"/>
</dbReference>
<dbReference type="Gene3D" id="1.10.510.10">
    <property type="entry name" value="Transferase(Phosphotransferase) domain 1"/>
    <property type="match status" value="1"/>
</dbReference>
<name>A0A067T9I1_GALM3</name>
<dbReference type="GO" id="GO:0050684">
    <property type="term" value="P:regulation of mRNA processing"/>
    <property type="evidence" value="ECO:0007669"/>
    <property type="project" value="TreeGrafter"/>
</dbReference>
<dbReference type="InterPro" id="IPR051334">
    <property type="entry name" value="SRPK"/>
</dbReference>
<dbReference type="HOGENOM" id="CLU_1744887_0_0_1"/>
<keyword evidence="2" id="KW-0723">Serine/threonine-protein kinase</keyword>
<dbReference type="GO" id="GO:0005737">
    <property type="term" value="C:cytoplasm"/>
    <property type="evidence" value="ECO:0007669"/>
    <property type="project" value="TreeGrafter"/>
</dbReference>
<keyword evidence="4" id="KW-0547">Nucleotide-binding</keyword>
<dbReference type="PANTHER" id="PTHR47634:SF9">
    <property type="entry name" value="PROTEIN KINASE DOMAIN-CONTAINING PROTEIN-RELATED"/>
    <property type="match status" value="1"/>
</dbReference>
<dbReference type="GO" id="GO:0005524">
    <property type="term" value="F:ATP binding"/>
    <property type="evidence" value="ECO:0007669"/>
    <property type="project" value="UniProtKB-KW"/>
</dbReference>
<proteinExistence type="predicted"/>
<dbReference type="AlphaFoldDB" id="A0A067T9I1"/>
<feature type="non-terminal residue" evidence="10">
    <location>
        <position position="150"/>
    </location>
</feature>
<evidence type="ECO:0000259" key="9">
    <source>
        <dbReference type="PROSITE" id="PS50011"/>
    </source>
</evidence>
<dbReference type="STRING" id="685588.A0A067T9I1"/>
<comment type="catalytic activity">
    <reaction evidence="7">
        <text>L-threonyl-[protein] + ATP = O-phospho-L-threonyl-[protein] + ADP + H(+)</text>
        <dbReference type="Rhea" id="RHEA:46608"/>
        <dbReference type="Rhea" id="RHEA-COMP:11060"/>
        <dbReference type="Rhea" id="RHEA-COMP:11605"/>
        <dbReference type="ChEBI" id="CHEBI:15378"/>
        <dbReference type="ChEBI" id="CHEBI:30013"/>
        <dbReference type="ChEBI" id="CHEBI:30616"/>
        <dbReference type="ChEBI" id="CHEBI:61977"/>
        <dbReference type="ChEBI" id="CHEBI:456216"/>
        <dbReference type="EC" id="2.7.11.1"/>
    </reaction>
</comment>
<dbReference type="PROSITE" id="PS50011">
    <property type="entry name" value="PROTEIN_KINASE_DOM"/>
    <property type="match status" value="1"/>
</dbReference>
<comment type="catalytic activity">
    <reaction evidence="8">
        <text>L-seryl-[protein] + ATP = O-phospho-L-seryl-[protein] + ADP + H(+)</text>
        <dbReference type="Rhea" id="RHEA:17989"/>
        <dbReference type="Rhea" id="RHEA-COMP:9863"/>
        <dbReference type="Rhea" id="RHEA-COMP:11604"/>
        <dbReference type="ChEBI" id="CHEBI:15378"/>
        <dbReference type="ChEBI" id="CHEBI:29999"/>
        <dbReference type="ChEBI" id="CHEBI:30616"/>
        <dbReference type="ChEBI" id="CHEBI:83421"/>
        <dbReference type="ChEBI" id="CHEBI:456216"/>
        <dbReference type="EC" id="2.7.11.1"/>
    </reaction>
</comment>
<organism evidence="10 11">
    <name type="scientific">Galerina marginata (strain CBS 339.88)</name>
    <dbReference type="NCBI Taxonomy" id="685588"/>
    <lineage>
        <taxon>Eukaryota</taxon>
        <taxon>Fungi</taxon>
        <taxon>Dikarya</taxon>
        <taxon>Basidiomycota</taxon>
        <taxon>Agaricomycotina</taxon>
        <taxon>Agaricomycetes</taxon>
        <taxon>Agaricomycetidae</taxon>
        <taxon>Agaricales</taxon>
        <taxon>Agaricineae</taxon>
        <taxon>Strophariaceae</taxon>
        <taxon>Galerina</taxon>
    </lineage>
</organism>
<accession>A0A067T9I1</accession>
<keyword evidence="11" id="KW-1185">Reference proteome</keyword>
<dbReference type="EMBL" id="KL142378">
    <property type="protein sequence ID" value="KDR76549.1"/>
    <property type="molecule type" value="Genomic_DNA"/>
</dbReference>
<evidence type="ECO:0000313" key="11">
    <source>
        <dbReference type="Proteomes" id="UP000027222"/>
    </source>
</evidence>
<dbReference type="InterPro" id="IPR011009">
    <property type="entry name" value="Kinase-like_dom_sf"/>
</dbReference>
<dbReference type="EC" id="2.7.11.1" evidence="1"/>
<dbReference type="OrthoDB" id="5979581at2759"/>
<evidence type="ECO:0000256" key="1">
    <source>
        <dbReference type="ARBA" id="ARBA00012513"/>
    </source>
</evidence>
<evidence type="ECO:0000313" key="10">
    <source>
        <dbReference type="EMBL" id="KDR76549.1"/>
    </source>
</evidence>
<evidence type="ECO:0000256" key="4">
    <source>
        <dbReference type="ARBA" id="ARBA00022741"/>
    </source>
</evidence>
<evidence type="ECO:0000256" key="2">
    <source>
        <dbReference type="ARBA" id="ARBA00022527"/>
    </source>
</evidence>
<keyword evidence="6" id="KW-0067">ATP-binding</keyword>
<dbReference type="GO" id="GO:0005634">
    <property type="term" value="C:nucleus"/>
    <property type="evidence" value="ECO:0007669"/>
    <property type="project" value="TreeGrafter"/>
</dbReference>
<dbReference type="Proteomes" id="UP000027222">
    <property type="component" value="Unassembled WGS sequence"/>
</dbReference>
<gene>
    <name evidence="10" type="ORF">GALMADRAFT_96305</name>
</gene>
<evidence type="ECO:0000256" key="3">
    <source>
        <dbReference type="ARBA" id="ARBA00022679"/>
    </source>
</evidence>